<comment type="caution">
    <text evidence="2">The sequence shown here is derived from an EMBL/GenBank/DDBJ whole genome shotgun (WGS) entry which is preliminary data.</text>
</comment>
<feature type="domain" description="NmrA-like" evidence="1">
    <location>
        <begin position="5"/>
        <end position="218"/>
    </location>
</feature>
<sequence length="284" mass="30287">MPAPEVLITGAGGNMGQALLDVMARAGVLARQALRSPARARDDVPGDAVAFDFTDPATWDAALAGIRSVFLLRPPAIADMDATLLPFCDRAYAAGVAQIVFLSVDGADRKSWVPHHKVEQALGGKPATILRPGFFAQNFGDAYRDDILRDDRIYVPAGQGRVTFVDLRDVAEVALAALTDPVAHVGRAYVLTGAEAVGFDHAAATLSALLGRPVDYVPASIPGYALHLRRDGKPAMAILVQTVLHVGLRFGQAATPDPTLGRLLGRAPRSLDTYLADHLDLWRR</sequence>
<keyword evidence="3" id="KW-1185">Reference proteome</keyword>
<dbReference type="PANTHER" id="PTHR43162:SF1">
    <property type="entry name" value="PRESTALK A DIFFERENTIATION PROTEIN A"/>
    <property type="match status" value="1"/>
</dbReference>
<dbReference type="EMBL" id="WUWG01000001">
    <property type="protein sequence ID" value="MXU63853.1"/>
    <property type="molecule type" value="Genomic_DNA"/>
</dbReference>
<name>A0A6B0TS59_9RHOB</name>
<protein>
    <submittedName>
        <fullName evidence="2">NmrA family NAD(P)-binding protein</fullName>
    </submittedName>
</protein>
<dbReference type="InterPro" id="IPR008030">
    <property type="entry name" value="NmrA-like"/>
</dbReference>
<accession>A0A6B0TS59</accession>
<dbReference type="Pfam" id="PF05368">
    <property type="entry name" value="NmrA"/>
    <property type="match status" value="1"/>
</dbReference>
<evidence type="ECO:0000259" key="1">
    <source>
        <dbReference type="Pfam" id="PF05368"/>
    </source>
</evidence>
<dbReference type="InterPro" id="IPR051604">
    <property type="entry name" value="Ergot_Alk_Oxidoreductase"/>
</dbReference>
<dbReference type="SUPFAM" id="SSF51735">
    <property type="entry name" value="NAD(P)-binding Rossmann-fold domains"/>
    <property type="match status" value="1"/>
</dbReference>
<dbReference type="RefSeq" id="WP_160850852.1">
    <property type="nucleotide sequence ID" value="NZ_WUWG01000001.1"/>
</dbReference>
<evidence type="ECO:0000313" key="3">
    <source>
        <dbReference type="Proteomes" id="UP000436016"/>
    </source>
</evidence>
<dbReference type="PANTHER" id="PTHR43162">
    <property type="match status" value="1"/>
</dbReference>
<dbReference type="Proteomes" id="UP000436016">
    <property type="component" value="Unassembled WGS sequence"/>
</dbReference>
<dbReference type="AlphaFoldDB" id="A0A6B0TS59"/>
<evidence type="ECO:0000313" key="2">
    <source>
        <dbReference type="EMBL" id="MXU63853.1"/>
    </source>
</evidence>
<organism evidence="2 3">
    <name type="scientific">Oceanomicrobium pacificus</name>
    <dbReference type="NCBI Taxonomy" id="2692916"/>
    <lineage>
        <taxon>Bacteria</taxon>
        <taxon>Pseudomonadati</taxon>
        <taxon>Pseudomonadota</taxon>
        <taxon>Alphaproteobacteria</taxon>
        <taxon>Rhodobacterales</taxon>
        <taxon>Paracoccaceae</taxon>
        <taxon>Oceanomicrobium</taxon>
    </lineage>
</organism>
<gene>
    <name evidence="2" type="ORF">GSH16_00235</name>
</gene>
<proteinExistence type="predicted"/>
<dbReference type="InterPro" id="IPR036291">
    <property type="entry name" value="NAD(P)-bd_dom_sf"/>
</dbReference>
<reference evidence="2 3" key="1">
    <citation type="submission" date="2019-12" db="EMBL/GenBank/DDBJ databases">
        <title>Strain KN286 was isolated from seawater, which was collected from Caroline Seamount in the tropical western Pacific.</title>
        <authorList>
            <person name="Wang Q."/>
        </authorList>
    </citation>
    <scope>NUCLEOTIDE SEQUENCE [LARGE SCALE GENOMIC DNA]</scope>
    <source>
        <strain evidence="2 3">KN286</strain>
    </source>
</reference>
<dbReference type="Gene3D" id="3.90.25.10">
    <property type="entry name" value="UDP-galactose 4-epimerase, domain 1"/>
    <property type="match status" value="1"/>
</dbReference>
<dbReference type="Gene3D" id="3.40.50.720">
    <property type="entry name" value="NAD(P)-binding Rossmann-like Domain"/>
    <property type="match status" value="1"/>
</dbReference>